<organism evidence="6">
    <name type="scientific">Burkholderia cenocepacia</name>
    <dbReference type="NCBI Taxonomy" id="95486"/>
    <lineage>
        <taxon>Bacteria</taxon>
        <taxon>Pseudomonadati</taxon>
        <taxon>Pseudomonadota</taxon>
        <taxon>Betaproteobacteria</taxon>
        <taxon>Burkholderiales</taxon>
        <taxon>Burkholderiaceae</taxon>
        <taxon>Burkholderia</taxon>
        <taxon>Burkholderia cepacia complex</taxon>
    </lineage>
</organism>
<dbReference type="PANTHER" id="PTHR12526:SF510">
    <property type="entry name" value="D-INOSITOL 3-PHOSPHATE GLYCOSYLTRANSFERASE"/>
    <property type="match status" value="1"/>
</dbReference>
<evidence type="ECO:0000256" key="2">
    <source>
        <dbReference type="ARBA" id="ARBA00022679"/>
    </source>
</evidence>
<feature type="domain" description="Glycosyl transferase family 1" evidence="4">
    <location>
        <begin position="210"/>
        <end position="384"/>
    </location>
</feature>
<keyword evidence="1" id="KW-0328">Glycosyltransferase</keyword>
<feature type="region of interest" description="Disordered" evidence="3">
    <location>
        <begin position="412"/>
        <end position="439"/>
    </location>
</feature>
<evidence type="ECO:0000259" key="5">
    <source>
        <dbReference type="Pfam" id="PF13439"/>
    </source>
</evidence>
<dbReference type="EMBL" id="JJOA01000023">
    <property type="protein sequence ID" value="KEA56865.1"/>
    <property type="molecule type" value="Genomic_DNA"/>
</dbReference>
<dbReference type="Pfam" id="PF00534">
    <property type="entry name" value="Glycos_transf_1"/>
    <property type="match status" value="1"/>
</dbReference>
<name>A0A071M8I4_9BURK</name>
<dbReference type="CDD" id="cd03800">
    <property type="entry name" value="GT4_sucrose_synthase"/>
    <property type="match status" value="1"/>
</dbReference>
<reference evidence="6" key="1">
    <citation type="submission" date="2014-04" db="EMBL/GenBank/DDBJ databases">
        <title>In planta biocontrol of soil-borne Fusarium wilt of banana through a plant endophytic bacterium, Burkholderia cenocepacia 869T2.</title>
        <authorList>
            <person name="Ho Y.-N."/>
            <person name="Chiang H.-M."/>
            <person name="Chao C.-P."/>
            <person name="Su C.-C."/>
            <person name="Hsu H.-F."/>
            <person name="Guo C.-T."/>
            <person name="Hsieh J.-L."/>
            <person name="Huang C.-C."/>
        </authorList>
    </citation>
    <scope>NUCLEOTIDE SEQUENCE [LARGE SCALE GENOMIC DNA]</scope>
    <source>
        <strain evidence="6">869T2</strain>
    </source>
</reference>
<protein>
    <submittedName>
        <fullName evidence="6">Glycosyl transferase family 1</fullName>
    </submittedName>
</protein>
<keyword evidence="2 6" id="KW-0808">Transferase</keyword>
<evidence type="ECO:0000256" key="3">
    <source>
        <dbReference type="SAM" id="MobiDB-lite"/>
    </source>
</evidence>
<evidence type="ECO:0000313" key="6">
    <source>
        <dbReference type="EMBL" id="KEA56865.1"/>
    </source>
</evidence>
<accession>A0A071M8I4</accession>
<dbReference type="InterPro" id="IPR001296">
    <property type="entry name" value="Glyco_trans_1"/>
</dbReference>
<feature type="domain" description="Glycosyltransferase subfamily 4-like N-terminal" evidence="5">
    <location>
        <begin position="23"/>
        <end position="200"/>
    </location>
</feature>
<dbReference type="Gene3D" id="3.40.50.2000">
    <property type="entry name" value="Glycogen Phosphorylase B"/>
    <property type="match status" value="2"/>
</dbReference>
<evidence type="ECO:0000259" key="4">
    <source>
        <dbReference type="Pfam" id="PF00534"/>
    </source>
</evidence>
<proteinExistence type="predicted"/>
<evidence type="ECO:0000256" key="1">
    <source>
        <dbReference type="ARBA" id="ARBA00022676"/>
    </source>
</evidence>
<dbReference type="AlphaFoldDB" id="A0A071M8I4"/>
<dbReference type="InterPro" id="IPR028098">
    <property type="entry name" value="Glyco_trans_4-like_N"/>
</dbReference>
<dbReference type="PANTHER" id="PTHR12526">
    <property type="entry name" value="GLYCOSYLTRANSFERASE"/>
    <property type="match status" value="1"/>
</dbReference>
<comment type="caution">
    <text evidence="6">The sequence shown here is derived from an EMBL/GenBank/DDBJ whole genome shotgun (WGS) entry which is preliminary data.</text>
</comment>
<dbReference type="GO" id="GO:0016757">
    <property type="term" value="F:glycosyltransferase activity"/>
    <property type="evidence" value="ECO:0007669"/>
    <property type="project" value="UniProtKB-KW"/>
</dbReference>
<sequence length="439" mass="48391">MQRIALISEHASPLGVIGGVDAGGQNIYVANVAKQLAERGLDVDVYTRCDNPHLPDVVPIGTRMRVIHVRAGPPSDVPKEKLLPYMVAFADAMIARMRREPHPVDVMHANFFMSGDVALRVKRQLGIPFVTTFHALGRVRRLHQGAADGFPDARFTIEDTLARRSDRLIAECPQDALDLITHYRADKTRIEIVPCGFDLQEFRPVPRVDARARLGWRQDAFVVLQLGRLVPRKGIDTVIDALARMPRDPRRPTHLYVVGGSQATPDPARDPELARLAAFAHDLGIANRVTFVGRRERDALHLYYSAADVFVTTPWYEPFGITPVEAMACATPVIGSDVGGIRTTVDDGTTGYLVPPRDPAALAARLVQLRAQPDLCEALGRAAYLRAHRHYTWQGVADRLVDIYRDVAHPQRAGTSAGTGRRTPVAATPGLLAHRKENT</sequence>
<dbReference type="SUPFAM" id="SSF53756">
    <property type="entry name" value="UDP-Glycosyltransferase/glycogen phosphorylase"/>
    <property type="match status" value="1"/>
</dbReference>
<dbReference type="OrthoDB" id="433681at2"/>
<dbReference type="Pfam" id="PF13439">
    <property type="entry name" value="Glyco_transf_4"/>
    <property type="match status" value="1"/>
</dbReference>
<gene>
    <name evidence="6" type="ORF">DT99_24570</name>
</gene>